<comment type="caution">
    <text evidence="12">The sequence shown here is derived from an EMBL/GenBank/DDBJ whole genome shotgun (WGS) entry which is preliminary data.</text>
</comment>
<dbReference type="PANTHER" id="PTHR14363">
    <property type="entry name" value="HEPARANASE-RELATED"/>
    <property type="match status" value="1"/>
</dbReference>
<evidence type="ECO:0000256" key="3">
    <source>
        <dbReference type="ARBA" id="ARBA00022525"/>
    </source>
</evidence>
<dbReference type="Proteomes" id="UP000636800">
    <property type="component" value="Chromosome 5"/>
</dbReference>
<name>A0A835QZF0_VANPL</name>
<gene>
    <name evidence="12" type="ORF">HPP92_010859</name>
</gene>
<keyword evidence="7" id="KW-0325">Glycoprotein</keyword>
<evidence type="ECO:0000256" key="9">
    <source>
        <dbReference type="ARBA" id="ARBA00023765"/>
    </source>
</evidence>
<comment type="similarity">
    <text evidence="2">Belongs to the glycosyl hydrolase 79 family.</text>
</comment>
<evidence type="ECO:0000313" key="12">
    <source>
        <dbReference type="EMBL" id="KAG0480001.1"/>
    </source>
</evidence>
<evidence type="ECO:0000256" key="8">
    <source>
        <dbReference type="ARBA" id="ARBA00023228"/>
    </source>
</evidence>
<evidence type="ECO:0000256" key="5">
    <source>
        <dbReference type="ARBA" id="ARBA00022801"/>
    </source>
</evidence>
<feature type="signal peptide" evidence="11">
    <location>
        <begin position="1"/>
        <end position="19"/>
    </location>
</feature>
<evidence type="ECO:0008006" key="14">
    <source>
        <dbReference type="Google" id="ProtNLM"/>
    </source>
</evidence>
<dbReference type="SUPFAM" id="SSF51445">
    <property type="entry name" value="(Trans)glycosidases"/>
    <property type="match status" value="1"/>
</dbReference>
<dbReference type="InterPro" id="IPR005199">
    <property type="entry name" value="Glyco_hydro_79"/>
</dbReference>
<dbReference type="EMBL" id="JADCNL010000005">
    <property type="protein sequence ID" value="KAG0480001.1"/>
    <property type="molecule type" value="Genomic_DNA"/>
</dbReference>
<dbReference type="Gene3D" id="3.20.20.80">
    <property type="entry name" value="Glycosidases"/>
    <property type="match status" value="1"/>
</dbReference>
<dbReference type="GO" id="GO:0005576">
    <property type="term" value="C:extracellular region"/>
    <property type="evidence" value="ECO:0007669"/>
    <property type="project" value="UniProtKB-SubCell"/>
</dbReference>
<comment type="subcellular location">
    <subcellularLocation>
        <location evidence="9">Lysosome membrane</location>
        <topology evidence="9">Peripheral membrane protein</topology>
    </subcellularLocation>
    <subcellularLocation>
        <location evidence="1">Secreted</location>
    </subcellularLocation>
</comment>
<dbReference type="FunFam" id="3.20.20.80:FF:000023">
    <property type="entry name" value="heparanase-like protein 3"/>
    <property type="match status" value="1"/>
</dbReference>
<dbReference type="GO" id="GO:0005765">
    <property type="term" value="C:lysosomal membrane"/>
    <property type="evidence" value="ECO:0007669"/>
    <property type="project" value="UniProtKB-SubCell"/>
</dbReference>
<dbReference type="OrthoDB" id="783264at2759"/>
<keyword evidence="13" id="KW-1185">Reference proteome</keyword>
<organism evidence="12 13">
    <name type="scientific">Vanilla planifolia</name>
    <name type="common">Vanilla</name>
    <dbReference type="NCBI Taxonomy" id="51239"/>
    <lineage>
        <taxon>Eukaryota</taxon>
        <taxon>Viridiplantae</taxon>
        <taxon>Streptophyta</taxon>
        <taxon>Embryophyta</taxon>
        <taxon>Tracheophyta</taxon>
        <taxon>Spermatophyta</taxon>
        <taxon>Magnoliopsida</taxon>
        <taxon>Liliopsida</taxon>
        <taxon>Asparagales</taxon>
        <taxon>Orchidaceae</taxon>
        <taxon>Vanilloideae</taxon>
        <taxon>Vanilleae</taxon>
        <taxon>Vanilla</taxon>
    </lineage>
</organism>
<keyword evidence="3" id="KW-0964">Secreted</keyword>
<accession>A0A835QZF0</accession>
<dbReference type="GO" id="GO:0004566">
    <property type="term" value="F:beta-glucuronidase activity"/>
    <property type="evidence" value="ECO:0007669"/>
    <property type="project" value="TreeGrafter"/>
</dbReference>
<evidence type="ECO:0000256" key="11">
    <source>
        <dbReference type="SAM" id="SignalP"/>
    </source>
</evidence>
<keyword evidence="5" id="KW-0378">Hydrolase</keyword>
<keyword evidence="4 11" id="KW-0732">Signal</keyword>
<dbReference type="PANTHER" id="PTHR14363:SF17">
    <property type="entry name" value="HEPARANASE-LIKE PROTEIN 3"/>
    <property type="match status" value="1"/>
</dbReference>
<evidence type="ECO:0000256" key="2">
    <source>
        <dbReference type="ARBA" id="ARBA00009800"/>
    </source>
</evidence>
<evidence type="ECO:0000313" key="13">
    <source>
        <dbReference type="Proteomes" id="UP000636800"/>
    </source>
</evidence>
<evidence type="ECO:0000256" key="7">
    <source>
        <dbReference type="ARBA" id="ARBA00023180"/>
    </source>
</evidence>
<keyword evidence="6" id="KW-0472">Membrane</keyword>
<comment type="function">
    <text evidence="10">Endoglycosidase which is a cell surface and extracellular matrix-degrading enzyme. Cleaves heparan sulfate proteoglycans (HSPGs) into heparan sulfate side chains and core proteoglycans.</text>
</comment>
<reference evidence="12 13" key="1">
    <citation type="journal article" date="2020" name="Nat. Food">
        <title>A phased Vanilla planifolia genome enables genetic improvement of flavour and production.</title>
        <authorList>
            <person name="Hasing T."/>
            <person name="Tang H."/>
            <person name="Brym M."/>
            <person name="Khazi F."/>
            <person name="Huang T."/>
            <person name="Chambers A.H."/>
        </authorList>
    </citation>
    <scope>NUCLEOTIDE SEQUENCE [LARGE SCALE GENOMIC DNA]</scope>
    <source>
        <tissue evidence="12">Leaf</tissue>
    </source>
</reference>
<dbReference type="AlphaFoldDB" id="A0A835QZF0"/>
<dbReference type="GO" id="GO:0009505">
    <property type="term" value="C:plant-type cell wall"/>
    <property type="evidence" value="ECO:0007669"/>
    <property type="project" value="TreeGrafter"/>
</dbReference>
<dbReference type="Pfam" id="PF03662">
    <property type="entry name" value="Glyco_hydro_79n"/>
    <property type="match status" value="1"/>
</dbReference>
<proteinExistence type="inferred from homology"/>
<evidence type="ECO:0000256" key="6">
    <source>
        <dbReference type="ARBA" id="ARBA00023136"/>
    </source>
</evidence>
<dbReference type="InterPro" id="IPR017853">
    <property type="entry name" value="GH"/>
</dbReference>
<keyword evidence="8" id="KW-0458">Lysosome</keyword>
<feature type="chain" id="PRO_5032641338" description="Heparanase-like protein 3" evidence="11">
    <location>
        <begin position="20"/>
        <end position="535"/>
    </location>
</feature>
<evidence type="ECO:0000256" key="1">
    <source>
        <dbReference type="ARBA" id="ARBA00004613"/>
    </source>
</evidence>
<evidence type="ECO:0000256" key="10">
    <source>
        <dbReference type="ARBA" id="ARBA00055929"/>
    </source>
</evidence>
<evidence type="ECO:0000256" key="4">
    <source>
        <dbReference type="ARBA" id="ARBA00022729"/>
    </source>
</evidence>
<sequence>MSKLRLLALLLVLLPARQAGSSAVGEDVVHGTVVINTTASIASTDEQFICATLDWWPQEKCDYGTCSWGRASILNLNLSSHILLNAVKAFSTLRLRLGGTLQDKVLYDTGELGHSCKPFVQNSSAMFGFNEGCLTMSRWDQLNEFFQHARATVVFGLNLLNGRFLQPDGSQGGPWNYTNAAFLINYTVTKGYNIYGWEMGNELSGSGIGARINADTYAVDLFSFRTILDKIYHGHPTKPLLLAPGGFFDEHWYAEFINKATASSSLDVVTHHMYSLGAGVDEHLVERILDPSYLDGAASTFKALMSILNKVNRSTTAWVGEAGGAYNSGHNLVTNSFVSSFWYLDQLGMSAANGHKVYCRQSLIGGNYGLLNTTTFEPNPDYYSALLWHRLMGQKVLSTNFNGTKKIRAYANCARESKGITLLLLNLDSNTTALVRLGTKTTKLEVLTKARLRSNFGTQAHSEAGEIREEYHLTAKNGNLHSQAMLLNGQVLEVSPQGDIPALKPSVVDYSQPIKVTPLSIVFAHIPYLTMPACQ</sequence>
<protein>
    <recommendedName>
        <fullName evidence="14">Heparanase-like protein 3</fullName>
    </recommendedName>
</protein>